<gene>
    <name evidence="5" type="ORF">DSM106044_03855</name>
</gene>
<feature type="signal peptide" evidence="4">
    <location>
        <begin position="1"/>
        <end position="18"/>
    </location>
</feature>
<dbReference type="Pfam" id="PF13416">
    <property type="entry name" value="SBP_bac_8"/>
    <property type="match status" value="1"/>
</dbReference>
<accession>A0A4U8Q3L5</accession>
<sequence precursor="true">MKKKLLAFGIAAGLFAVALGGCSSKGKVKLDPKNPVNIDIWHYYSGNQQNALDNMIKEFNSTVGLEEGIVVSALNCGSIPELSEKVLDTANKKVGTSDMPSIFLGYTNTVYEIDKKGLVANLDDYLSKEELEQYDPAYIEEGRMGEKNELKIFPTAKSTEMMMLNKTDWDKFAAETGADINELGTLEGLIDVSEQYYDWSGGKAFFGRDAMANYLLIGAKQLGTEIFKVENGKVEFQLDKEVMKKIWDGYYVPYIKGYFGAYGKFRSDDAKVGDLLAFVGSTTSATYFPKEVFIDDSNSYPVEAMALKAPVFEGGENYAVQQGAGMAVTKSTPEKEYASVEFMKWFTDTEQNMAFSIESGYLPVKKEAKTSEKLKSTLANYEDGKIDSVMKETLNIAFEMSDTYKFYTAKAFEGSETARDILEYSLSDKAKEDKQAIDALIKSGTGRDEAIAKYNTQENFEAWLSQLTEKLETTQAN</sequence>
<reference evidence="5 6" key="1">
    <citation type="journal article" date="2019" name="Anaerobe">
        <title>Detection of Robinsoniella peoriensis in multiple bone samples of a trauma patient.</title>
        <authorList>
            <person name="Schrottner P."/>
            <person name="Hartwich K."/>
            <person name="Bunk B."/>
            <person name="Schober I."/>
            <person name="Helbig S."/>
            <person name="Rudolph W.W."/>
            <person name="Gunzer F."/>
        </authorList>
    </citation>
    <scope>NUCLEOTIDE SEQUENCE [LARGE SCALE GENOMIC DNA]</scope>
    <source>
        <strain evidence="5 6">DSM 106044</strain>
    </source>
</reference>
<keyword evidence="2" id="KW-0813">Transport</keyword>
<keyword evidence="3 4" id="KW-0732">Signal</keyword>
<keyword evidence="6" id="KW-1185">Reference proteome</keyword>
<dbReference type="RefSeq" id="WP_138003441.1">
    <property type="nucleotide sequence ID" value="NZ_CAUSDN010000044.1"/>
</dbReference>
<dbReference type="PANTHER" id="PTHR30061">
    <property type="entry name" value="MALTOSE-BINDING PERIPLASMIC PROTEIN"/>
    <property type="match status" value="1"/>
</dbReference>
<evidence type="ECO:0000313" key="5">
    <source>
        <dbReference type="EMBL" id="TLC99256.1"/>
    </source>
</evidence>
<dbReference type="Gene3D" id="3.40.190.10">
    <property type="entry name" value="Periplasmic binding protein-like II"/>
    <property type="match status" value="1"/>
</dbReference>
<dbReference type="PANTHER" id="PTHR30061:SF50">
    <property type="entry name" value="MALTOSE_MALTODEXTRIN-BINDING PERIPLASMIC PROTEIN"/>
    <property type="match status" value="1"/>
</dbReference>
<dbReference type="GO" id="GO:1901982">
    <property type="term" value="F:maltose binding"/>
    <property type="evidence" value="ECO:0007669"/>
    <property type="project" value="TreeGrafter"/>
</dbReference>
<evidence type="ECO:0000256" key="4">
    <source>
        <dbReference type="SAM" id="SignalP"/>
    </source>
</evidence>
<evidence type="ECO:0000313" key="6">
    <source>
        <dbReference type="Proteomes" id="UP000306509"/>
    </source>
</evidence>
<dbReference type="EMBL" id="QGQD01000072">
    <property type="protein sequence ID" value="TLC99256.1"/>
    <property type="molecule type" value="Genomic_DNA"/>
</dbReference>
<protein>
    <submittedName>
        <fullName evidence="5">Maltose-binding periplasmic protein</fullName>
    </submittedName>
</protein>
<comment type="caution">
    <text evidence="5">The sequence shown here is derived from an EMBL/GenBank/DDBJ whole genome shotgun (WGS) entry which is preliminary data.</text>
</comment>
<evidence type="ECO:0000256" key="3">
    <source>
        <dbReference type="ARBA" id="ARBA00022729"/>
    </source>
</evidence>
<dbReference type="GO" id="GO:0055052">
    <property type="term" value="C:ATP-binding cassette (ABC) transporter complex, substrate-binding subunit-containing"/>
    <property type="evidence" value="ECO:0007669"/>
    <property type="project" value="TreeGrafter"/>
</dbReference>
<dbReference type="STRING" id="180332.GCA_000797495_02961"/>
<dbReference type="Proteomes" id="UP000306509">
    <property type="component" value="Unassembled WGS sequence"/>
</dbReference>
<organism evidence="5 6">
    <name type="scientific">Robinsoniella peoriensis</name>
    <dbReference type="NCBI Taxonomy" id="180332"/>
    <lineage>
        <taxon>Bacteria</taxon>
        <taxon>Bacillati</taxon>
        <taxon>Bacillota</taxon>
        <taxon>Clostridia</taxon>
        <taxon>Lachnospirales</taxon>
        <taxon>Lachnospiraceae</taxon>
        <taxon>Robinsoniella</taxon>
    </lineage>
</organism>
<proteinExistence type="inferred from homology"/>
<name>A0A4U8Q3L5_9FIRM</name>
<evidence type="ECO:0000256" key="1">
    <source>
        <dbReference type="ARBA" id="ARBA00008520"/>
    </source>
</evidence>
<dbReference type="GO" id="GO:0015768">
    <property type="term" value="P:maltose transport"/>
    <property type="evidence" value="ECO:0007669"/>
    <property type="project" value="TreeGrafter"/>
</dbReference>
<dbReference type="GO" id="GO:0042956">
    <property type="term" value="P:maltodextrin transmembrane transport"/>
    <property type="evidence" value="ECO:0007669"/>
    <property type="project" value="TreeGrafter"/>
</dbReference>
<dbReference type="SUPFAM" id="SSF53850">
    <property type="entry name" value="Periplasmic binding protein-like II"/>
    <property type="match status" value="1"/>
</dbReference>
<dbReference type="AlphaFoldDB" id="A0A4U8Q3L5"/>
<dbReference type="InterPro" id="IPR006059">
    <property type="entry name" value="SBP"/>
</dbReference>
<comment type="similarity">
    <text evidence="1">Belongs to the bacterial solute-binding protein 1 family.</text>
</comment>
<evidence type="ECO:0000256" key="2">
    <source>
        <dbReference type="ARBA" id="ARBA00022448"/>
    </source>
</evidence>
<feature type="chain" id="PRO_5038817056" evidence="4">
    <location>
        <begin position="19"/>
        <end position="477"/>
    </location>
</feature>
<dbReference type="PROSITE" id="PS51257">
    <property type="entry name" value="PROKAR_LIPOPROTEIN"/>
    <property type="match status" value="1"/>
</dbReference>